<comment type="caution">
    <text evidence="1">The sequence shown here is derived from an EMBL/GenBank/DDBJ whole genome shotgun (WGS) entry which is preliminary data.</text>
</comment>
<name>A0ABT1C926_9HYPH</name>
<gene>
    <name evidence="1" type="ORF">NGM99_11805</name>
</gene>
<accession>A0ABT1C926</accession>
<dbReference type="RefSeq" id="WP_252819097.1">
    <property type="nucleotide sequence ID" value="NZ_JAMXQS010000005.1"/>
</dbReference>
<dbReference type="EMBL" id="JAMXQS010000005">
    <property type="protein sequence ID" value="MCO6050466.1"/>
    <property type="molecule type" value="Genomic_DNA"/>
</dbReference>
<organism evidence="1 2">
    <name type="scientific">Mesorhizobium liriopis</name>
    <dbReference type="NCBI Taxonomy" id="2953882"/>
    <lineage>
        <taxon>Bacteria</taxon>
        <taxon>Pseudomonadati</taxon>
        <taxon>Pseudomonadota</taxon>
        <taxon>Alphaproteobacteria</taxon>
        <taxon>Hyphomicrobiales</taxon>
        <taxon>Phyllobacteriaceae</taxon>
        <taxon>Mesorhizobium</taxon>
    </lineage>
</organism>
<protein>
    <submittedName>
        <fullName evidence="1">WYL domain-containing protein</fullName>
    </submittedName>
</protein>
<sequence>MSRAQLCHAIRQRFLVQLRYGDDRLARVFAPHVVYRSSADNLLVGGSQLFNAAKPEDDEAPRFLALTKIHDLRVTAERFEPRSWFDPADERFREGTVCHIFQQD</sequence>
<keyword evidence="2" id="KW-1185">Reference proteome</keyword>
<evidence type="ECO:0000313" key="1">
    <source>
        <dbReference type="EMBL" id="MCO6050466.1"/>
    </source>
</evidence>
<proteinExistence type="predicted"/>
<evidence type="ECO:0000313" key="2">
    <source>
        <dbReference type="Proteomes" id="UP001205906"/>
    </source>
</evidence>
<dbReference type="Proteomes" id="UP001205906">
    <property type="component" value="Unassembled WGS sequence"/>
</dbReference>
<reference evidence="1 2" key="1">
    <citation type="submission" date="2022-06" db="EMBL/GenBank/DDBJ databases">
        <title>Mesorhizobium sp. strain RP14 Genome sequencing and assembly.</title>
        <authorList>
            <person name="Kim I."/>
        </authorList>
    </citation>
    <scope>NUCLEOTIDE SEQUENCE [LARGE SCALE GENOMIC DNA]</scope>
    <source>
        <strain evidence="2">RP14(2022)</strain>
    </source>
</reference>